<dbReference type="Proteomes" id="UP001597171">
    <property type="component" value="Unassembled WGS sequence"/>
</dbReference>
<proteinExistence type="predicted"/>
<comment type="caution">
    <text evidence="1">The sequence shown here is derived from an EMBL/GenBank/DDBJ whole genome shotgun (WGS) entry which is preliminary data.</text>
</comment>
<dbReference type="EMBL" id="JBHTMX010000006">
    <property type="protein sequence ID" value="MFD1330780.1"/>
    <property type="molecule type" value="Genomic_DNA"/>
</dbReference>
<sequence>MKNRLAAMLRTRDVWPAVEAELQRLGVAYRLTIRGKHPVVVIDVDGRTRRIPFPNSPKSHGHMSRKVVCQVRRAVATLRTPA</sequence>
<name>A0ABW3Z3E2_9HYPH</name>
<evidence type="ECO:0000313" key="2">
    <source>
        <dbReference type="Proteomes" id="UP001597171"/>
    </source>
</evidence>
<accession>A0ABW3Z3E2</accession>
<dbReference type="RefSeq" id="WP_378773973.1">
    <property type="nucleotide sequence ID" value="NZ_JBHTMX010000006.1"/>
</dbReference>
<reference evidence="2" key="1">
    <citation type="journal article" date="2019" name="Int. J. Syst. Evol. Microbiol.">
        <title>The Global Catalogue of Microorganisms (GCM) 10K type strain sequencing project: providing services to taxonomists for standard genome sequencing and annotation.</title>
        <authorList>
            <consortium name="The Broad Institute Genomics Platform"/>
            <consortium name="The Broad Institute Genome Sequencing Center for Infectious Disease"/>
            <person name="Wu L."/>
            <person name="Ma J."/>
        </authorList>
    </citation>
    <scope>NUCLEOTIDE SEQUENCE [LARGE SCALE GENOMIC DNA]</scope>
    <source>
        <strain evidence="2">CCUG 61696</strain>
    </source>
</reference>
<keyword evidence="2" id="KW-1185">Reference proteome</keyword>
<evidence type="ECO:0000313" key="1">
    <source>
        <dbReference type="EMBL" id="MFD1330780.1"/>
    </source>
</evidence>
<gene>
    <name evidence="1" type="ORF">ACFQ4O_02080</name>
</gene>
<protein>
    <recommendedName>
        <fullName evidence="3">Type II toxin-antitoxin system HicA family toxin</fullName>
    </recommendedName>
</protein>
<evidence type="ECO:0008006" key="3">
    <source>
        <dbReference type="Google" id="ProtNLM"/>
    </source>
</evidence>
<organism evidence="1 2">
    <name type="scientific">Methylopila musalis</name>
    <dbReference type="NCBI Taxonomy" id="1134781"/>
    <lineage>
        <taxon>Bacteria</taxon>
        <taxon>Pseudomonadati</taxon>
        <taxon>Pseudomonadota</taxon>
        <taxon>Alphaproteobacteria</taxon>
        <taxon>Hyphomicrobiales</taxon>
        <taxon>Methylopilaceae</taxon>
        <taxon>Methylopila</taxon>
    </lineage>
</organism>